<dbReference type="GO" id="GO:0008237">
    <property type="term" value="F:metallopeptidase activity"/>
    <property type="evidence" value="ECO:0007669"/>
    <property type="project" value="UniProtKB-KW"/>
</dbReference>
<dbReference type="Gene3D" id="3.40.140.10">
    <property type="entry name" value="Cytidine Deaminase, domain 2"/>
    <property type="match status" value="1"/>
</dbReference>
<evidence type="ECO:0000313" key="7">
    <source>
        <dbReference type="EMBL" id="MDH1178289.1"/>
    </source>
</evidence>
<organism evidence="7 8">
    <name type="scientific">Achromobacter mucicolens</name>
    <dbReference type="NCBI Taxonomy" id="1389922"/>
    <lineage>
        <taxon>Bacteria</taxon>
        <taxon>Pseudomonadati</taxon>
        <taxon>Pseudomonadota</taxon>
        <taxon>Betaproteobacteria</taxon>
        <taxon>Burkholderiales</taxon>
        <taxon>Alcaligenaceae</taxon>
        <taxon>Achromobacter</taxon>
    </lineage>
</organism>
<keyword evidence="4" id="KW-0862">Zinc</keyword>
<comment type="caution">
    <text evidence="7">The sequence shown here is derived from an EMBL/GenBank/DDBJ whole genome shotgun (WGS) entry which is preliminary data.</text>
</comment>
<evidence type="ECO:0000256" key="2">
    <source>
        <dbReference type="ARBA" id="ARBA00022723"/>
    </source>
</evidence>
<accession>A0ABD4YV96</accession>
<dbReference type="Proteomes" id="UP001158644">
    <property type="component" value="Unassembled WGS sequence"/>
</dbReference>
<gene>
    <name evidence="7" type="ORF">N5C72_09405</name>
</gene>
<evidence type="ECO:0000259" key="6">
    <source>
        <dbReference type="Pfam" id="PF14464"/>
    </source>
</evidence>
<keyword evidence="2" id="KW-0479">Metal-binding</keyword>
<evidence type="ECO:0000313" key="8">
    <source>
        <dbReference type="Proteomes" id="UP001158644"/>
    </source>
</evidence>
<dbReference type="AlphaFoldDB" id="A0ABD4YV96"/>
<name>A0ABD4YV96_9BURK</name>
<evidence type="ECO:0000256" key="4">
    <source>
        <dbReference type="ARBA" id="ARBA00022833"/>
    </source>
</evidence>
<dbReference type="GO" id="GO:0046872">
    <property type="term" value="F:metal ion binding"/>
    <property type="evidence" value="ECO:0007669"/>
    <property type="project" value="UniProtKB-KW"/>
</dbReference>
<dbReference type="RefSeq" id="WP_177257311.1">
    <property type="nucleotide sequence ID" value="NZ_JAOBZK010000009.1"/>
</dbReference>
<dbReference type="GO" id="GO:0006508">
    <property type="term" value="P:proteolysis"/>
    <property type="evidence" value="ECO:0007669"/>
    <property type="project" value="UniProtKB-KW"/>
</dbReference>
<evidence type="ECO:0000256" key="3">
    <source>
        <dbReference type="ARBA" id="ARBA00022801"/>
    </source>
</evidence>
<proteinExistence type="predicted"/>
<dbReference type="EMBL" id="JAOBZK010000009">
    <property type="protein sequence ID" value="MDH1178289.1"/>
    <property type="molecule type" value="Genomic_DNA"/>
</dbReference>
<reference evidence="7 8" key="1">
    <citation type="submission" date="2022-09" db="EMBL/GenBank/DDBJ databases">
        <title>Intensive care unit water sources are persistently colonized with multi-drug resistant bacteria and are the site of extensive horizontal gene transfer of antibiotic resistance genes.</title>
        <authorList>
            <person name="Diorio-Toth L."/>
        </authorList>
    </citation>
    <scope>NUCLEOTIDE SEQUENCE [LARGE SCALE GENOMIC DNA]</scope>
    <source>
        <strain evidence="7 8">GD03967</strain>
    </source>
</reference>
<keyword evidence="3" id="KW-0378">Hydrolase</keyword>
<keyword evidence="5" id="KW-0482">Metalloprotease</keyword>
<dbReference type="InterPro" id="IPR028090">
    <property type="entry name" value="JAB_dom_prok"/>
</dbReference>
<evidence type="ECO:0000256" key="5">
    <source>
        <dbReference type="ARBA" id="ARBA00023049"/>
    </source>
</evidence>
<feature type="domain" description="JAB" evidence="6">
    <location>
        <begin position="36"/>
        <end position="140"/>
    </location>
</feature>
<keyword evidence="1" id="KW-0645">Protease</keyword>
<evidence type="ECO:0000256" key="1">
    <source>
        <dbReference type="ARBA" id="ARBA00022670"/>
    </source>
</evidence>
<sequence length="165" mass="18123">MPKRSIIGHLADTSQALSIARLALLHVSRHRQSTPWATEAGGQLFGTLNAEQVCVIEASGPYAGDERSRYRYRSNPVAAQRAIEDRHKRGLLYLGEWHTHAEDYPSASGLDDDAMRRLIASSQLNSNALLMMIVGRARSTTGLAVWSVSSEAAHQWILSASPEET</sequence>
<dbReference type="SUPFAM" id="SSF102712">
    <property type="entry name" value="JAB1/MPN domain"/>
    <property type="match status" value="1"/>
</dbReference>
<protein>
    <submittedName>
        <fullName evidence="7">Mov34/MPN/PAD-1 family protein</fullName>
    </submittedName>
</protein>
<dbReference type="Pfam" id="PF14464">
    <property type="entry name" value="Prok-JAB"/>
    <property type="match status" value="1"/>
</dbReference>